<organism evidence="1 2">
    <name type="scientific">Araneus ventricosus</name>
    <name type="common">Orbweaver spider</name>
    <name type="synonym">Epeira ventricosa</name>
    <dbReference type="NCBI Taxonomy" id="182803"/>
    <lineage>
        <taxon>Eukaryota</taxon>
        <taxon>Metazoa</taxon>
        <taxon>Ecdysozoa</taxon>
        <taxon>Arthropoda</taxon>
        <taxon>Chelicerata</taxon>
        <taxon>Arachnida</taxon>
        <taxon>Araneae</taxon>
        <taxon>Araneomorphae</taxon>
        <taxon>Entelegynae</taxon>
        <taxon>Araneoidea</taxon>
        <taxon>Araneidae</taxon>
        <taxon>Araneus</taxon>
    </lineage>
</organism>
<gene>
    <name evidence="1" type="ORF">AVEN_100068_1</name>
</gene>
<comment type="caution">
    <text evidence="1">The sequence shown here is derived from an EMBL/GenBank/DDBJ whole genome shotgun (WGS) entry which is preliminary data.</text>
</comment>
<dbReference type="EMBL" id="BGPR01006317">
    <property type="protein sequence ID" value="GBN17934.1"/>
    <property type="molecule type" value="Genomic_DNA"/>
</dbReference>
<dbReference type="Proteomes" id="UP000499080">
    <property type="component" value="Unassembled WGS sequence"/>
</dbReference>
<reference evidence="1 2" key="1">
    <citation type="journal article" date="2019" name="Sci. Rep.">
        <title>Orb-weaving spider Araneus ventricosus genome elucidates the spidroin gene catalogue.</title>
        <authorList>
            <person name="Kono N."/>
            <person name="Nakamura H."/>
            <person name="Ohtoshi R."/>
            <person name="Moran D.A.P."/>
            <person name="Shinohara A."/>
            <person name="Yoshida Y."/>
            <person name="Fujiwara M."/>
            <person name="Mori M."/>
            <person name="Tomita M."/>
            <person name="Arakawa K."/>
        </authorList>
    </citation>
    <scope>NUCLEOTIDE SEQUENCE [LARGE SCALE GENOMIC DNA]</scope>
</reference>
<protein>
    <submittedName>
        <fullName evidence="1">Uncharacterized protein</fullName>
    </submittedName>
</protein>
<dbReference type="AlphaFoldDB" id="A0A4Y2LU45"/>
<keyword evidence="2" id="KW-1185">Reference proteome</keyword>
<sequence length="97" mass="10767">MQLNGLKVIGWDETNVSTGYKVGIIHLMELDLNTPVQWCIYLLHTNELPLRPLLNSLDGAITGPIEFCGPIGNAIKICDELLVAPFSSIRELVEYTI</sequence>
<proteinExistence type="predicted"/>
<accession>A0A4Y2LU45</accession>
<evidence type="ECO:0000313" key="1">
    <source>
        <dbReference type="EMBL" id="GBN17934.1"/>
    </source>
</evidence>
<name>A0A4Y2LU45_ARAVE</name>
<evidence type="ECO:0000313" key="2">
    <source>
        <dbReference type="Proteomes" id="UP000499080"/>
    </source>
</evidence>